<reference evidence="2 3" key="1">
    <citation type="submission" date="2023-02" db="EMBL/GenBank/DDBJ databases">
        <title>Genome sequence of Lacticaseibacillus sp. KACC 23028.</title>
        <authorList>
            <person name="Kim S."/>
            <person name="Heo J."/>
            <person name="Kwon S.-W."/>
        </authorList>
    </citation>
    <scope>NUCLEOTIDE SEQUENCE [LARGE SCALE GENOMIC DNA]</scope>
    <source>
        <strain evidence="2 3">KACC 23028</strain>
    </source>
</reference>
<evidence type="ECO:0000259" key="1">
    <source>
        <dbReference type="Pfam" id="PF04542"/>
    </source>
</evidence>
<feature type="domain" description="RNA polymerase sigma-70 region 2" evidence="1">
    <location>
        <begin position="22"/>
        <end position="89"/>
    </location>
</feature>
<evidence type="ECO:0000313" key="3">
    <source>
        <dbReference type="Proteomes" id="UP001220377"/>
    </source>
</evidence>
<dbReference type="InterPro" id="IPR013325">
    <property type="entry name" value="RNA_pol_sigma_r2"/>
</dbReference>
<dbReference type="Proteomes" id="UP001220377">
    <property type="component" value="Chromosome"/>
</dbReference>
<keyword evidence="3" id="KW-1185">Reference proteome</keyword>
<protein>
    <submittedName>
        <fullName evidence="2">Sigma-70 family RNA polymerase sigma factor</fullName>
    </submittedName>
</protein>
<dbReference type="RefSeq" id="WP_274261130.1">
    <property type="nucleotide sequence ID" value="NZ_CP117884.1"/>
</dbReference>
<dbReference type="Gene3D" id="1.10.1740.10">
    <property type="match status" value="1"/>
</dbReference>
<dbReference type="InterPro" id="IPR007627">
    <property type="entry name" value="RNA_pol_sigma70_r2"/>
</dbReference>
<gene>
    <name evidence="2" type="ORF">PQ472_02710</name>
</gene>
<sequence>MNDHEIELIRRAPEDSDAFMELFTLYKPIVLGQIRQMYLRDLSRDDWLQEASIALMRAAKSFDPSSGSQFGPYYKMVVHSHYVSVLRRAMARKRVPPYALAYLSERPAENSLADILGYSGRNEQERIFALRLDWENFVSELSPLERVALHHKLKTRPLDDRQKRALERVKHKLKTFLADLAD</sequence>
<organism evidence="2 3">
    <name type="scientific">Lacticaseibacillus pabuli</name>
    <dbReference type="NCBI Taxonomy" id="3025672"/>
    <lineage>
        <taxon>Bacteria</taxon>
        <taxon>Bacillati</taxon>
        <taxon>Bacillota</taxon>
        <taxon>Bacilli</taxon>
        <taxon>Lactobacillales</taxon>
        <taxon>Lactobacillaceae</taxon>
        <taxon>Lacticaseibacillus</taxon>
    </lineage>
</organism>
<dbReference type="EMBL" id="CP117884">
    <property type="protein sequence ID" value="WDF83164.1"/>
    <property type="molecule type" value="Genomic_DNA"/>
</dbReference>
<name>A0ABY7WTP5_9LACO</name>
<dbReference type="Pfam" id="PF04542">
    <property type="entry name" value="Sigma70_r2"/>
    <property type="match status" value="1"/>
</dbReference>
<accession>A0ABY7WTP5</accession>
<dbReference type="NCBIfam" id="TIGR02937">
    <property type="entry name" value="sigma70-ECF"/>
    <property type="match status" value="1"/>
</dbReference>
<dbReference type="InterPro" id="IPR014284">
    <property type="entry name" value="RNA_pol_sigma-70_dom"/>
</dbReference>
<proteinExistence type="predicted"/>
<evidence type="ECO:0000313" key="2">
    <source>
        <dbReference type="EMBL" id="WDF83164.1"/>
    </source>
</evidence>
<dbReference type="SUPFAM" id="SSF88946">
    <property type="entry name" value="Sigma2 domain of RNA polymerase sigma factors"/>
    <property type="match status" value="1"/>
</dbReference>